<evidence type="ECO:0000256" key="1">
    <source>
        <dbReference type="SAM" id="MobiDB-lite"/>
    </source>
</evidence>
<organism evidence="2 3">
    <name type="scientific">Streptomyces anandii</name>
    <dbReference type="NCBI Taxonomy" id="285454"/>
    <lineage>
        <taxon>Bacteria</taxon>
        <taxon>Bacillati</taxon>
        <taxon>Actinomycetota</taxon>
        <taxon>Actinomycetes</taxon>
        <taxon>Kitasatosporales</taxon>
        <taxon>Streptomycetaceae</taxon>
        <taxon>Streptomyces</taxon>
    </lineage>
</organism>
<protein>
    <recommendedName>
        <fullName evidence="4">DUF4232 domain-containing protein</fullName>
    </recommendedName>
</protein>
<name>A0ABW6HBA4_9ACTN</name>
<proteinExistence type="predicted"/>
<dbReference type="EMBL" id="JBHYTS010000047">
    <property type="protein sequence ID" value="MFE1753915.1"/>
    <property type="molecule type" value="Genomic_DNA"/>
</dbReference>
<evidence type="ECO:0000313" key="2">
    <source>
        <dbReference type="EMBL" id="MFE1753915.1"/>
    </source>
</evidence>
<evidence type="ECO:0008006" key="4">
    <source>
        <dbReference type="Google" id="ProtNLM"/>
    </source>
</evidence>
<accession>A0ABW6HBA4</accession>
<reference evidence="2 3" key="1">
    <citation type="submission" date="2024-09" db="EMBL/GenBank/DDBJ databases">
        <title>The Natural Products Discovery Center: Release of the First 8490 Sequenced Strains for Exploring Actinobacteria Biosynthetic Diversity.</title>
        <authorList>
            <person name="Kalkreuter E."/>
            <person name="Kautsar S.A."/>
            <person name="Yang D."/>
            <person name="Bader C.D."/>
            <person name="Teijaro C.N."/>
            <person name="Fluegel L."/>
            <person name="Davis C.M."/>
            <person name="Simpson J.R."/>
            <person name="Lauterbach L."/>
            <person name="Steele A.D."/>
            <person name="Gui C."/>
            <person name="Meng S."/>
            <person name="Li G."/>
            <person name="Viehrig K."/>
            <person name="Ye F."/>
            <person name="Su P."/>
            <person name="Kiefer A.F."/>
            <person name="Nichols A."/>
            <person name="Cepeda A.J."/>
            <person name="Yan W."/>
            <person name="Fan B."/>
            <person name="Jiang Y."/>
            <person name="Adhikari A."/>
            <person name="Zheng C.-J."/>
            <person name="Schuster L."/>
            <person name="Cowan T.M."/>
            <person name="Smanski M.J."/>
            <person name="Chevrette M.G."/>
            <person name="De Carvalho L.P.S."/>
            <person name="Shen B."/>
        </authorList>
    </citation>
    <scope>NUCLEOTIDE SEQUENCE [LARGE SCALE GENOMIC DNA]</scope>
    <source>
        <strain evidence="2 3">NPDC059500</strain>
    </source>
</reference>
<feature type="region of interest" description="Disordered" evidence="1">
    <location>
        <begin position="301"/>
        <end position="327"/>
    </location>
</feature>
<evidence type="ECO:0000313" key="3">
    <source>
        <dbReference type="Proteomes" id="UP001599756"/>
    </source>
</evidence>
<keyword evidence="3" id="KW-1185">Reference proteome</keyword>
<dbReference type="RefSeq" id="WP_381842498.1">
    <property type="nucleotide sequence ID" value="NZ_JBHYTS010000047.1"/>
</dbReference>
<dbReference type="Proteomes" id="UP001599756">
    <property type="component" value="Unassembled WGS sequence"/>
</dbReference>
<comment type="caution">
    <text evidence="2">The sequence shown here is derived from an EMBL/GenBank/DDBJ whole genome shotgun (WGS) entry which is preliminary data.</text>
</comment>
<sequence length="327" mass="33976">MSEGTKCPLTVGRRSAAASKRLMREVVGALLLLAALPAAGLVGCAPSSAPELVAPSVLYVSRGPHDAAELRVEEKGAAEATVTFDARDLKGVAVIEPALDACPVRLPVFHCTGKDGDPARGGNRQYFRLSPARGAGAGDSAVLRYRMTSPGRPAVTGSSRIVIGKPELVVDARPDRSDVNPGGSLAVALTIRNTGDVPARGVALFIDTRDGIAPATRHSNCLYRGTTSTWCRLPVADVVIPPGASYRLGAREVFTAGHDATYPSVSFRAAALGTDYVPPPELASQYRHGDGSALRLVPAGSRHAGTAEKGSSELKVPVNNRTDLGTV</sequence>
<gene>
    <name evidence="2" type="ORF">ACFW88_25795</name>
</gene>